<gene>
    <name evidence="1" type="ORF">LADA_0D10616G</name>
</gene>
<name>A0A1G4J851_9SACH</name>
<organism evidence="1 2">
    <name type="scientific">Lachancea dasiensis</name>
    <dbReference type="NCBI Taxonomy" id="1072105"/>
    <lineage>
        <taxon>Eukaryota</taxon>
        <taxon>Fungi</taxon>
        <taxon>Dikarya</taxon>
        <taxon>Ascomycota</taxon>
        <taxon>Saccharomycotina</taxon>
        <taxon>Saccharomycetes</taxon>
        <taxon>Saccharomycetales</taxon>
        <taxon>Saccharomycetaceae</taxon>
        <taxon>Lachancea</taxon>
    </lineage>
</organism>
<dbReference type="EMBL" id="LT598454">
    <property type="protein sequence ID" value="SCU85895.1"/>
    <property type="molecule type" value="Genomic_DNA"/>
</dbReference>
<dbReference type="AlphaFoldDB" id="A0A1G4J851"/>
<dbReference type="OrthoDB" id="4046837at2759"/>
<accession>A0A1G4J851</accession>
<reference evidence="1 2" key="1">
    <citation type="submission" date="2016-03" db="EMBL/GenBank/DDBJ databases">
        <authorList>
            <person name="Devillers H."/>
        </authorList>
    </citation>
    <scope>NUCLEOTIDE SEQUENCE [LARGE SCALE GENOMIC DNA]</scope>
    <source>
        <strain evidence="1">CBS 10888</strain>
    </source>
</reference>
<proteinExistence type="predicted"/>
<evidence type="ECO:0000313" key="1">
    <source>
        <dbReference type="EMBL" id="SCU85895.1"/>
    </source>
</evidence>
<sequence length="511" mass="58084">MQKKNLKWHFSAHLRSLTSKSRNTQELYLSLMKSLPVHQLDKEQLLPKELTPYTFSKTILSGLKSTKVPLESCSLIHNRIIESLTVHDHAVGAIHARELSKIGGQLTPNSFIQIIRSNPGRVQSSWEIFLNNYKIVKDSKEALRAVLDKLLSFDLADIADGKSSLNLNDISRCFFVINCLKDANGVPEATWQTLLEACVAAKASTLLEYIVQYYVPSSKILRAKLDLTDYQIYQLFHKHPQVLLKADFSSFNRVFKCVGENKLIRLTEDEIEANSKIQWNLEQISKHCHRPIMITSPSELVTDATFEKYIAAVTSLCDLSTETNSLRRITLRCLGIHRGQLSRAERFLAAIKEPDELLKYEIFLATIYNSIKNNDKHQFQDAVKMTSHFSQERLFLSTKRALVVAYSNFDINKSLDIFNKNIHQLRQNPSAENSFTDAALLTESLIVAYLGVKDRDFAHVILEAATAQKIVSGPSIVKQIKSHFSAYGTIIEEPDFVERLKAITLQYILKL</sequence>
<protein>
    <submittedName>
        <fullName evidence="1">LADA_0D10616g1_1</fullName>
    </submittedName>
</protein>
<keyword evidence="2" id="KW-1185">Reference proteome</keyword>
<evidence type="ECO:0000313" key="2">
    <source>
        <dbReference type="Proteomes" id="UP000190274"/>
    </source>
</evidence>
<dbReference type="Proteomes" id="UP000190274">
    <property type="component" value="Chromosome D"/>
</dbReference>